<dbReference type="RefSeq" id="WP_008486527.1">
    <property type="nucleotide sequence ID" value="NZ_AMRI01000035.1"/>
</dbReference>
<evidence type="ECO:0000256" key="7">
    <source>
        <dbReference type="ARBA" id="ARBA00022631"/>
    </source>
</evidence>
<dbReference type="InterPro" id="IPR036817">
    <property type="entry name" value="Transthyretin/HIU_hydrolase_sf"/>
</dbReference>
<dbReference type="eggNOG" id="COG2351">
    <property type="taxonomic scope" value="Bacteria"/>
</dbReference>
<sequence>MRTLLFTLALLLPALAFADTANPLSVHVLDTQTGLPSAGVAVRLEQLGPAGWVTLATATTNAQGRVPALYPAGQALVPGTYKVEFMTGDWFAKHHQASFFPSIPVIFTADGSLPHYHIPLLLSPYGYSTYRGN</sequence>
<evidence type="ECO:0000256" key="6">
    <source>
        <dbReference type="ARBA" id="ARBA00017539"/>
    </source>
</evidence>
<dbReference type="InterPro" id="IPR023419">
    <property type="entry name" value="Transthyretin_CS"/>
</dbReference>
<dbReference type="GO" id="GO:0006144">
    <property type="term" value="P:purine nucleobase metabolic process"/>
    <property type="evidence" value="ECO:0007669"/>
    <property type="project" value="UniProtKB-KW"/>
</dbReference>
<evidence type="ECO:0000256" key="9">
    <source>
        <dbReference type="PIRSR" id="PIRSR600895-51"/>
    </source>
</evidence>
<evidence type="ECO:0000259" key="12">
    <source>
        <dbReference type="SMART" id="SM00095"/>
    </source>
</evidence>
<comment type="function">
    <text evidence="2">Catalyzes the hydrolysis of 5-hydroxyisourate (HIU) to 2-oxo-4-hydroxy-4-carboxy-5-ureidoimidazoline (OHCU).</text>
</comment>
<dbReference type="InterPro" id="IPR014306">
    <property type="entry name" value="Hydroxyisourate_hydrolase"/>
</dbReference>
<reference evidence="13 14" key="1">
    <citation type="journal article" date="2012" name="J. Bacteriol.">
        <title>Genome Sequence of Gallaecimonas xiamenensis Type Strain 3-C-1.</title>
        <authorList>
            <person name="Lai Q."/>
            <person name="Wang L."/>
            <person name="Wang W."/>
            <person name="Shao Z."/>
        </authorList>
    </citation>
    <scope>NUCLEOTIDE SEQUENCE [LARGE SCALE GENOMIC DNA]</scope>
    <source>
        <strain evidence="13 14">3-C-1</strain>
    </source>
</reference>
<dbReference type="GO" id="GO:0033971">
    <property type="term" value="F:hydroxyisourate hydrolase activity"/>
    <property type="evidence" value="ECO:0007669"/>
    <property type="project" value="UniProtKB-EC"/>
</dbReference>
<evidence type="ECO:0000256" key="2">
    <source>
        <dbReference type="ARBA" id="ARBA00002704"/>
    </source>
</evidence>
<feature type="chain" id="PRO_5003858675" description="5-hydroxyisourate hydrolase" evidence="11">
    <location>
        <begin position="19"/>
        <end position="133"/>
    </location>
</feature>
<dbReference type="AlphaFoldDB" id="K2IYE0"/>
<evidence type="ECO:0000256" key="5">
    <source>
        <dbReference type="ARBA" id="ARBA00012609"/>
    </source>
</evidence>
<dbReference type="InterPro" id="IPR000895">
    <property type="entry name" value="Transthyretin/HIU_hydrolase"/>
</dbReference>
<feature type="signal peptide" evidence="11">
    <location>
        <begin position="1"/>
        <end position="18"/>
    </location>
</feature>
<dbReference type="Pfam" id="PF00576">
    <property type="entry name" value="Transthyretin"/>
    <property type="match status" value="1"/>
</dbReference>
<protein>
    <recommendedName>
        <fullName evidence="6 10">5-hydroxyisourate hydrolase</fullName>
        <shortName evidence="10">HIU hydrolase</shortName>
        <shortName evidence="10">HIUHase</shortName>
        <ecNumber evidence="5 10">3.5.2.17</ecNumber>
    </recommendedName>
</protein>
<comment type="similarity">
    <text evidence="3 10">Belongs to the transthyretin family. 5-hydroxyisourate hydrolase subfamily.</text>
</comment>
<comment type="caution">
    <text evidence="13">The sequence shown here is derived from an EMBL/GenBank/DDBJ whole genome shotgun (WGS) entry which is preliminary data.</text>
</comment>
<dbReference type="Gene3D" id="2.60.40.180">
    <property type="entry name" value="Transthyretin/hydroxyisourate hydrolase domain"/>
    <property type="match status" value="1"/>
</dbReference>
<evidence type="ECO:0000256" key="4">
    <source>
        <dbReference type="ARBA" id="ARBA00011881"/>
    </source>
</evidence>
<keyword evidence="11" id="KW-0732">Signal</keyword>
<evidence type="ECO:0000256" key="1">
    <source>
        <dbReference type="ARBA" id="ARBA00001043"/>
    </source>
</evidence>
<evidence type="ECO:0000256" key="10">
    <source>
        <dbReference type="RuleBase" id="RU361270"/>
    </source>
</evidence>
<organism evidence="13 14">
    <name type="scientific">Gallaecimonas xiamenensis 3-C-1</name>
    <dbReference type="NCBI Taxonomy" id="745411"/>
    <lineage>
        <taxon>Bacteria</taxon>
        <taxon>Pseudomonadati</taxon>
        <taxon>Pseudomonadota</taxon>
        <taxon>Gammaproteobacteria</taxon>
        <taxon>Enterobacterales</taxon>
        <taxon>Gallaecimonadaceae</taxon>
        <taxon>Gallaecimonas</taxon>
    </lineage>
</organism>
<feature type="binding site" evidence="9">
    <location>
        <position position="65"/>
    </location>
    <ligand>
        <name>substrate</name>
    </ligand>
</feature>
<keyword evidence="8 10" id="KW-0378">Hydrolase</keyword>
<dbReference type="OrthoDB" id="9792386at2"/>
<evidence type="ECO:0000256" key="11">
    <source>
        <dbReference type="SAM" id="SignalP"/>
    </source>
</evidence>
<dbReference type="PANTHER" id="PTHR10395">
    <property type="entry name" value="URICASE AND TRANSTHYRETIN-RELATED"/>
    <property type="match status" value="1"/>
</dbReference>
<comment type="catalytic activity">
    <reaction evidence="1 10">
        <text>5-hydroxyisourate + H2O = 5-hydroxy-2-oxo-4-ureido-2,5-dihydro-1H-imidazole-5-carboxylate + H(+)</text>
        <dbReference type="Rhea" id="RHEA:23736"/>
        <dbReference type="ChEBI" id="CHEBI:15377"/>
        <dbReference type="ChEBI" id="CHEBI:15378"/>
        <dbReference type="ChEBI" id="CHEBI:18072"/>
        <dbReference type="ChEBI" id="CHEBI:58639"/>
        <dbReference type="EC" id="3.5.2.17"/>
    </reaction>
</comment>
<dbReference type="STRING" id="745411.B3C1_17742"/>
<dbReference type="EC" id="3.5.2.17" evidence="5 10"/>
<dbReference type="PRINTS" id="PR00189">
    <property type="entry name" value="TRNSTHYRETIN"/>
</dbReference>
<evidence type="ECO:0000313" key="14">
    <source>
        <dbReference type="Proteomes" id="UP000006755"/>
    </source>
</evidence>
<gene>
    <name evidence="13" type="ORF">B3C1_17742</name>
</gene>
<keyword evidence="7 10" id="KW-0659">Purine metabolism</keyword>
<feature type="domain" description="Transthyretin/hydroxyisourate hydrolase" evidence="12">
    <location>
        <begin position="19"/>
        <end position="133"/>
    </location>
</feature>
<dbReference type="SUPFAM" id="SSF49472">
    <property type="entry name" value="Transthyretin (synonym: prealbumin)"/>
    <property type="match status" value="1"/>
</dbReference>
<name>K2IYE0_9GAMM</name>
<dbReference type="EMBL" id="AMRI01000035">
    <property type="protein sequence ID" value="EKE67908.1"/>
    <property type="molecule type" value="Genomic_DNA"/>
</dbReference>
<feature type="binding site" evidence="9">
    <location>
        <position position="27"/>
    </location>
    <ligand>
        <name>substrate</name>
    </ligand>
</feature>
<dbReference type="PATRIC" id="fig|745411.4.peg.3487"/>
<evidence type="ECO:0000256" key="8">
    <source>
        <dbReference type="ARBA" id="ARBA00022801"/>
    </source>
</evidence>
<dbReference type="Proteomes" id="UP000006755">
    <property type="component" value="Unassembled WGS sequence"/>
</dbReference>
<dbReference type="InterPro" id="IPR023416">
    <property type="entry name" value="Transthyretin/HIU_hydrolase_d"/>
</dbReference>
<feature type="binding site" evidence="9">
    <location>
        <position position="130"/>
    </location>
    <ligand>
        <name>substrate</name>
    </ligand>
</feature>
<keyword evidence="14" id="KW-1185">Reference proteome</keyword>
<accession>K2IYE0</accession>
<dbReference type="CDD" id="cd05822">
    <property type="entry name" value="TLP_HIUase"/>
    <property type="match status" value="1"/>
</dbReference>
<evidence type="ECO:0000313" key="13">
    <source>
        <dbReference type="EMBL" id="EKE67908.1"/>
    </source>
</evidence>
<comment type="subunit">
    <text evidence="4 10">Homotetramer.</text>
</comment>
<evidence type="ECO:0000256" key="3">
    <source>
        <dbReference type="ARBA" id="ARBA00009850"/>
    </source>
</evidence>
<dbReference type="PANTHER" id="PTHR10395:SF7">
    <property type="entry name" value="5-HYDROXYISOURATE HYDROLASE"/>
    <property type="match status" value="1"/>
</dbReference>
<dbReference type="PROSITE" id="PS00769">
    <property type="entry name" value="TRANSTHYRETIN_2"/>
    <property type="match status" value="1"/>
</dbReference>
<proteinExistence type="inferred from homology"/>
<dbReference type="SMART" id="SM00095">
    <property type="entry name" value="TR_THY"/>
    <property type="match status" value="1"/>
</dbReference>
<dbReference type="NCBIfam" id="TIGR02962">
    <property type="entry name" value="hdxy_isourate"/>
    <property type="match status" value="1"/>
</dbReference>